<dbReference type="Pfam" id="PF01478">
    <property type="entry name" value="Peptidase_A24"/>
    <property type="match status" value="1"/>
</dbReference>
<dbReference type="AlphaFoldDB" id="N6VPG6"/>
<dbReference type="InterPro" id="IPR000045">
    <property type="entry name" value="Prepilin_IV_endopep_pep"/>
</dbReference>
<evidence type="ECO:0000259" key="3">
    <source>
        <dbReference type="Pfam" id="PF06819"/>
    </source>
</evidence>
<accession>N6VPG6</accession>
<dbReference type="InterPro" id="IPR009639">
    <property type="entry name" value="Pept_A24A_C_arc"/>
</dbReference>
<feature type="transmembrane region" description="Helical" evidence="1">
    <location>
        <begin position="6"/>
        <end position="23"/>
    </location>
</feature>
<dbReference type="GO" id="GO:0004190">
    <property type="term" value="F:aspartic-type endopeptidase activity"/>
    <property type="evidence" value="ECO:0007669"/>
    <property type="project" value="InterPro"/>
</dbReference>
<protein>
    <recommendedName>
        <fullName evidence="6">Peptidase A24A domain-containing protein</fullName>
    </recommendedName>
</protein>
<organism evidence="4 5">
    <name type="scientific">Methanocaldococcus villosus KIN24-T80</name>
    <dbReference type="NCBI Taxonomy" id="1069083"/>
    <lineage>
        <taxon>Archaea</taxon>
        <taxon>Methanobacteriati</taxon>
        <taxon>Methanobacteriota</taxon>
        <taxon>Methanomada group</taxon>
        <taxon>Methanococci</taxon>
        <taxon>Methanococcales</taxon>
        <taxon>Methanocaldococcaceae</taxon>
        <taxon>Methanocaldococcus</taxon>
    </lineage>
</organism>
<dbReference type="EMBL" id="APMM01000047">
    <property type="protein sequence ID" value="ENN95780.1"/>
    <property type="molecule type" value="Genomic_DNA"/>
</dbReference>
<feature type="transmembrane region" description="Helical" evidence="1">
    <location>
        <begin position="150"/>
        <end position="168"/>
    </location>
</feature>
<keyword evidence="1" id="KW-1133">Transmembrane helix</keyword>
<sequence>MDILFIVYIINFIILILASLVDIREKIIPHSYVIIMFLINVITGVYYFGFNAIIALISTFILCIILSIGMGGGDVKVFSSLAPIFAYPNSFIFYFPKYMLIIIFLSIILVAIFPIFRIFLRYWKDILFSSLYLVMVIEILYYIIGKFNISFGWIIIWIYIITSIYISRKVPKYKEYTKKIGYLFFIFLLIMFLFDRAYIINNLINMFIYLLEIIFISIFIYAITGAEICFKKHINELKEGDILRDVIIINGDHVEVKNLNIFKRSKLLLNKENKEIIITDGEGLSKEQIERIKSLYNEKKLPDELNVIKTYPFIPFVALSYLLVVLFIYLGVL</sequence>
<dbReference type="Proteomes" id="UP000053695">
    <property type="component" value="Unassembled WGS sequence"/>
</dbReference>
<feature type="transmembrane region" description="Helical" evidence="1">
    <location>
        <begin position="53"/>
        <end position="70"/>
    </location>
</feature>
<reference evidence="4 5" key="1">
    <citation type="journal article" date="2013" name="Genome Announc.">
        <title>Draft Genome Sequence of a Highly Flagellated, Fast-Swimming Archaeon, Methanocaldococcus villosus Strain KIN24-T80 (DSM 22612).</title>
        <authorList>
            <person name="Thennarasu S."/>
            <person name="Polireddy D."/>
            <person name="Antony A."/>
            <person name="Yada M.R."/>
            <person name="Algarawi S."/>
            <person name="Sivakumar N."/>
        </authorList>
    </citation>
    <scope>NUCLEOTIDE SEQUENCE [LARGE SCALE GENOMIC DNA]</scope>
    <source>
        <strain evidence="4 5">KIN24-T80</strain>
    </source>
</reference>
<dbReference type="RefSeq" id="WP_004593041.1">
    <property type="nucleotide sequence ID" value="NZ_APMM01000047.1"/>
</dbReference>
<feature type="transmembrane region" description="Helical" evidence="1">
    <location>
        <begin position="180"/>
        <end position="200"/>
    </location>
</feature>
<evidence type="ECO:0008006" key="6">
    <source>
        <dbReference type="Google" id="ProtNLM"/>
    </source>
</evidence>
<evidence type="ECO:0000256" key="1">
    <source>
        <dbReference type="SAM" id="Phobius"/>
    </source>
</evidence>
<feature type="domain" description="Prepilin type IV endopeptidase peptidase" evidence="2">
    <location>
        <begin position="10"/>
        <end position="115"/>
    </location>
</feature>
<dbReference type="STRING" id="1069083.GCA_000371805_00567"/>
<feature type="transmembrane region" description="Helical" evidence="1">
    <location>
        <begin position="313"/>
        <end position="332"/>
    </location>
</feature>
<name>N6VPG6_9EURY</name>
<evidence type="ECO:0000313" key="4">
    <source>
        <dbReference type="EMBL" id="ENN95780.1"/>
    </source>
</evidence>
<keyword evidence="1" id="KW-0812">Transmembrane</keyword>
<dbReference type="OrthoDB" id="65749at2157"/>
<feature type="domain" description="Peptidase A24A-predicted C-terminal archaea" evidence="3">
    <location>
        <begin position="206"/>
        <end position="307"/>
    </location>
</feature>
<dbReference type="PATRIC" id="fig|1069083.5.peg.1160"/>
<keyword evidence="5" id="KW-1185">Reference proteome</keyword>
<dbReference type="Pfam" id="PF06819">
    <property type="entry name" value="Arc_PepC"/>
    <property type="match status" value="1"/>
</dbReference>
<feature type="transmembrane region" description="Helical" evidence="1">
    <location>
        <begin position="126"/>
        <end position="144"/>
    </location>
</feature>
<feature type="transmembrane region" description="Helical" evidence="1">
    <location>
        <begin position="206"/>
        <end position="230"/>
    </location>
</feature>
<dbReference type="Gene3D" id="1.20.120.1220">
    <property type="match status" value="1"/>
</dbReference>
<feature type="transmembrane region" description="Helical" evidence="1">
    <location>
        <begin position="30"/>
        <end position="47"/>
    </location>
</feature>
<evidence type="ECO:0000313" key="5">
    <source>
        <dbReference type="Proteomes" id="UP000053695"/>
    </source>
</evidence>
<dbReference type="GO" id="GO:0016020">
    <property type="term" value="C:membrane"/>
    <property type="evidence" value="ECO:0007669"/>
    <property type="project" value="InterPro"/>
</dbReference>
<keyword evidence="1" id="KW-0472">Membrane</keyword>
<gene>
    <name evidence="4" type="ORF">J422_05958</name>
</gene>
<evidence type="ECO:0000259" key="2">
    <source>
        <dbReference type="Pfam" id="PF01478"/>
    </source>
</evidence>
<feature type="transmembrane region" description="Helical" evidence="1">
    <location>
        <begin position="101"/>
        <end position="119"/>
    </location>
</feature>
<comment type="caution">
    <text evidence="4">The sequence shown here is derived from an EMBL/GenBank/DDBJ whole genome shotgun (WGS) entry which is preliminary data.</text>
</comment>
<proteinExistence type="predicted"/>